<evidence type="ECO:0000313" key="2">
    <source>
        <dbReference type="Proteomes" id="UP000317355"/>
    </source>
</evidence>
<gene>
    <name evidence="1" type="ORF">FHK82_01960</name>
</gene>
<name>A0A558DFG7_9GAMM</name>
<proteinExistence type="predicted"/>
<organism evidence="1 2">
    <name type="scientific">Sedimenticola thiotaurini</name>
    <dbReference type="NCBI Taxonomy" id="1543721"/>
    <lineage>
        <taxon>Bacteria</taxon>
        <taxon>Pseudomonadati</taxon>
        <taxon>Pseudomonadota</taxon>
        <taxon>Gammaproteobacteria</taxon>
        <taxon>Chromatiales</taxon>
        <taxon>Sedimenticolaceae</taxon>
        <taxon>Sedimenticola</taxon>
    </lineage>
</organism>
<dbReference type="AlphaFoldDB" id="A0A558DFG7"/>
<dbReference type="EMBL" id="VMRY01000003">
    <property type="protein sequence ID" value="TVT59770.1"/>
    <property type="molecule type" value="Genomic_DNA"/>
</dbReference>
<reference evidence="1 2" key="1">
    <citation type="submission" date="2019-07" db="EMBL/GenBank/DDBJ databases">
        <title>The pathways for chlorine oxyanion respiration interact through the shared metabolite chlorate.</title>
        <authorList>
            <person name="Barnum T.P."/>
            <person name="Cheng Y."/>
            <person name="Hill K.A."/>
            <person name="Lucas L.N."/>
            <person name="Carlson H.K."/>
            <person name="Coates J.D."/>
        </authorList>
    </citation>
    <scope>NUCLEOTIDE SEQUENCE [LARGE SCALE GENOMIC DNA]</scope>
    <source>
        <strain evidence="1">BK-3</strain>
    </source>
</reference>
<comment type="caution">
    <text evidence="1">The sequence shown here is derived from an EMBL/GenBank/DDBJ whole genome shotgun (WGS) entry which is preliminary data.</text>
</comment>
<accession>A0A558DFG7</accession>
<dbReference type="Proteomes" id="UP000317355">
    <property type="component" value="Unassembled WGS sequence"/>
</dbReference>
<sequence>MDSSSIELPGSEIESIEIDNGTIAICFAPAYIIKTISGSTDRTRWRQQGRLVFSEAEIEGELPVTPFTCDGGDVGQSVYTYRDMLPLPFEGRGRAYCDLRIKGTEQHLKVMGEAVKLEMEDRPYYIEHIHAS</sequence>
<evidence type="ECO:0000313" key="1">
    <source>
        <dbReference type="EMBL" id="TVT59770.1"/>
    </source>
</evidence>
<protein>
    <submittedName>
        <fullName evidence="1">Uncharacterized protein</fullName>
    </submittedName>
</protein>